<dbReference type="STRING" id="1802438.A2571_00725"/>
<evidence type="ECO:0008006" key="4">
    <source>
        <dbReference type="Google" id="ProtNLM"/>
    </source>
</evidence>
<dbReference type="AlphaFoldDB" id="A0A1G2QFZ7"/>
<proteinExistence type="predicted"/>
<keyword evidence="1" id="KW-0472">Membrane</keyword>
<reference evidence="2 3" key="1">
    <citation type="journal article" date="2016" name="Nat. Commun.">
        <title>Thousands of microbial genomes shed light on interconnected biogeochemical processes in an aquifer system.</title>
        <authorList>
            <person name="Anantharaman K."/>
            <person name="Brown C.T."/>
            <person name="Hug L.A."/>
            <person name="Sharon I."/>
            <person name="Castelle C.J."/>
            <person name="Probst A.J."/>
            <person name="Thomas B.C."/>
            <person name="Singh A."/>
            <person name="Wilkins M.J."/>
            <person name="Karaoz U."/>
            <person name="Brodie E.L."/>
            <person name="Williams K.H."/>
            <person name="Hubbard S.S."/>
            <person name="Banfield J.F."/>
        </authorList>
    </citation>
    <scope>NUCLEOTIDE SEQUENCE [LARGE SCALE GENOMIC DNA]</scope>
</reference>
<accession>A0A1G2QFZ7</accession>
<name>A0A1G2QFZ7_9BACT</name>
<dbReference type="SUPFAM" id="SSF82171">
    <property type="entry name" value="DPP6 N-terminal domain-like"/>
    <property type="match status" value="1"/>
</dbReference>
<keyword evidence="1" id="KW-0812">Transmembrane</keyword>
<feature type="transmembrane region" description="Helical" evidence="1">
    <location>
        <begin position="5"/>
        <end position="25"/>
    </location>
</feature>
<comment type="caution">
    <text evidence="2">The sequence shown here is derived from an EMBL/GenBank/DDBJ whole genome shotgun (WGS) entry which is preliminary data.</text>
</comment>
<sequence>MLKKIFSLIIILLVIVLGWYGFVWYQNQKQLAPTGQTASSTTNGFFPTIGIVAQNIADSITGTIDNATSSNTQPPDQEIRGLLREIISTPSPGFILNEDGVKPSIIYVDNQTGNLFALDLTDLKQKPTKISSMTITDIFHLTGVVKNNSLLAVLDTINKADERKKYTIFKRDIAGPTLTETGELVGGGRAVVAKKDQAIYYTENMSDLTLVYKDVLGSKSLVGNLPLSDWNLHISGNKLITSTYPDPSAKGFAYAFDLDSTKKEKVVVDRQNLSLKVSPDYKKIIYSTGDQTTNSLHLLNKSEKTSQTLITNTFADKCLWSADAETIYCAVPNKKPVGGDLNLWQRGEISFSDYFVAISANTGRVTKINNPAESGQAVDVINLNYSKTLNSLVFTNKTDLHTYILGL</sequence>
<evidence type="ECO:0000313" key="2">
    <source>
        <dbReference type="EMBL" id="OHA58891.1"/>
    </source>
</evidence>
<gene>
    <name evidence="2" type="ORF">A2571_00725</name>
</gene>
<evidence type="ECO:0000256" key="1">
    <source>
        <dbReference type="SAM" id="Phobius"/>
    </source>
</evidence>
<protein>
    <recommendedName>
        <fullName evidence="4">Dipeptidylpeptidase IV N-terminal domain-containing protein</fullName>
    </recommendedName>
</protein>
<organism evidence="2 3">
    <name type="scientific">Candidatus Vogelbacteria bacterium RIFOXYD1_FULL_44_32</name>
    <dbReference type="NCBI Taxonomy" id="1802438"/>
    <lineage>
        <taxon>Bacteria</taxon>
        <taxon>Candidatus Vogeliibacteriota</taxon>
    </lineage>
</organism>
<dbReference type="Proteomes" id="UP000177043">
    <property type="component" value="Unassembled WGS sequence"/>
</dbReference>
<dbReference type="EMBL" id="MHTJ01000002">
    <property type="protein sequence ID" value="OHA58891.1"/>
    <property type="molecule type" value="Genomic_DNA"/>
</dbReference>
<keyword evidence="1" id="KW-1133">Transmembrane helix</keyword>
<evidence type="ECO:0000313" key="3">
    <source>
        <dbReference type="Proteomes" id="UP000177043"/>
    </source>
</evidence>